<proteinExistence type="predicted"/>
<dbReference type="AlphaFoldDB" id="A0AAV4QNQ8"/>
<keyword evidence="2" id="KW-1185">Reference proteome</keyword>
<feature type="non-terminal residue" evidence="1">
    <location>
        <position position="1"/>
    </location>
</feature>
<organism evidence="1 2">
    <name type="scientific">Caerostris extrusa</name>
    <name type="common">Bark spider</name>
    <name type="synonym">Caerostris bankana</name>
    <dbReference type="NCBI Taxonomy" id="172846"/>
    <lineage>
        <taxon>Eukaryota</taxon>
        <taxon>Metazoa</taxon>
        <taxon>Ecdysozoa</taxon>
        <taxon>Arthropoda</taxon>
        <taxon>Chelicerata</taxon>
        <taxon>Arachnida</taxon>
        <taxon>Araneae</taxon>
        <taxon>Araneomorphae</taxon>
        <taxon>Entelegynae</taxon>
        <taxon>Araneoidea</taxon>
        <taxon>Araneidae</taxon>
        <taxon>Caerostris</taxon>
    </lineage>
</organism>
<comment type="caution">
    <text evidence="1">The sequence shown here is derived from an EMBL/GenBank/DDBJ whole genome shotgun (WGS) entry which is preliminary data.</text>
</comment>
<gene>
    <name evidence="1" type="ORF">CEXT_87371</name>
</gene>
<protein>
    <recommendedName>
        <fullName evidence="3">C2H2-type domain-containing protein</fullName>
    </recommendedName>
</protein>
<accession>A0AAV4QNQ8</accession>
<dbReference type="Proteomes" id="UP001054945">
    <property type="component" value="Unassembled WGS sequence"/>
</dbReference>
<reference evidence="1 2" key="1">
    <citation type="submission" date="2021-06" db="EMBL/GenBank/DDBJ databases">
        <title>Caerostris extrusa draft genome.</title>
        <authorList>
            <person name="Kono N."/>
            <person name="Arakawa K."/>
        </authorList>
    </citation>
    <scope>NUCLEOTIDE SEQUENCE [LARGE SCALE GENOMIC DNA]</scope>
</reference>
<evidence type="ECO:0000313" key="2">
    <source>
        <dbReference type="Proteomes" id="UP001054945"/>
    </source>
</evidence>
<dbReference type="EMBL" id="BPLR01006634">
    <property type="protein sequence ID" value="GIY11323.1"/>
    <property type="molecule type" value="Genomic_DNA"/>
</dbReference>
<sequence length="120" mass="13861">QTTSSSNEHHYPDQKDINILIIQTSTASHYQTFESVSTTTSISILQNVSYRHAKVVMIDARRGRKISLRCGGENWFCTPCPVDFHCVWPHYHINQHGRWRKILPTYDDAIECILSHYADA</sequence>
<evidence type="ECO:0000313" key="1">
    <source>
        <dbReference type="EMBL" id="GIY11323.1"/>
    </source>
</evidence>
<evidence type="ECO:0008006" key="3">
    <source>
        <dbReference type="Google" id="ProtNLM"/>
    </source>
</evidence>
<name>A0AAV4QNQ8_CAEEX</name>